<organism evidence="1 2">
    <name type="scientific">Centaurea solstitialis</name>
    <name type="common">yellow star-thistle</name>
    <dbReference type="NCBI Taxonomy" id="347529"/>
    <lineage>
        <taxon>Eukaryota</taxon>
        <taxon>Viridiplantae</taxon>
        <taxon>Streptophyta</taxon>
        <taxon>Embryophyta</taxon>
        <taxon>Tracheophyta</taxon>
        <taxon>Spermatophyta</taxon>
        <taxon>Magnoliopsida</taxon>
        <taxon>eudicotyledons</taxon>
        <taxon>Gunneridae</taxon>
        <taxon>Pentapetalae</taxon>
        <taxon>asterids</taxon>
        <taxon>campanulids</taxon>
        <taxon>Asterales</taxon>
        <taxon>Asteraceae</taxon>
        <taxon>Carduoideae</taxon>
        <taxon>Cardueae</taxon>
        <taxon>Centaureinae</taxon>
        <taxon>Centaurea</taxon>
    </lineage>
</organism>
<name>A0AA38TI99_9ASTR</name>
<proteinExistence type="predicted"/>
<dbReference type="EMBL" id="JARYMX010000003">
    <property type="protein sequence ID" value="KAJ9557463.1"/>
    <property type="molecule type" value="Genomic_DNA"/>
</dbReference>
<keyword evidence="2" id="KW-1185">Reference proteome</keyword>
<reference evidence="1" key="1">
    <citation type="submission" date="2023-03" db="EMBL/GenBank/DDBJ databases">
        <title>Chromosome-scale reference genome and RAD-based genetic map of yellow starthistle (Centaurea solstitialis) reveal putative structural variation and QTLs associated with invader traits.</title>
        <authorList>
            <person name="Reatini B."/>
            <person name="Cang F.A."/>
            <person name="Jiang Q."/>
            <person name="Mckibben M.T.W."/>
            <person name="Barker M.S."/>
            <person name="Rieseberg L.H."/>
            <person name="Dlugosch K.M."/>
        </authorList>
    </citation>
    <scope>NUCLEOTIDE SEQUENCE</scope>
    <source>
        <strain evidence="1">CAN-66</strain>
        <tissue evidence="1">Leaf</tissue>
    </source>
</reference>
<dbReference type="AlphaFoldDB" id="A0AA38TI99"/>
<evidence type="ECO:0008006" key="3">
    <source>
        <dbReference type="Google" id="ProtNLM"/>
    </source>
</evidence>
<evidence type="ECO:0000313" key="1">
    <source>
        <dbReference type="EMBL" id="KAJ9557463.1"/>
    </source>
</evidence>
<evidence type="ECO:0000313" key="2">
    <source>
        <dbReference type="Proteomes" id="UP001172457"/>
    </source>
</evidence>
<protein>
    <recommendedName>
        <fullName evidence="3">PB1 domain-containing protein</fullName>
    </recommendedName>
</protein>
<sequence length="288" mass="32866">MLPLALSSKFQDDLESDRLSDEANLFWGVLECIISSGDDKARLYLRSGGKWAEGADRWDYVEETVTKGVKLKLNSGFQHLLNYCSWKCEIDRSSGQLNLFYKNKGQIFQLTDDEDVSVFLQFAKGSQEPPVLYVDVYLSGEGDGAGTSNTIKEEPMYLDTESQIQQSHETSYRADFGYGLSDSYPEVIPETQQHQQQEVQEEEDEDEYERRKFSGCANDESHVFNTGVEPSRLRPGLDDYFGIPPLIPTPDFLMEDNEDVPYRRSKRLSKGQVFDTKEKMILEVGINL</sequence>
<comment type="caution">
    <text evidence="1">The sequence shown here is derived from an EMBL/GenBank/DDBJ whole genome shotgun (WGS) entry which is preliminary data.</text>
</comment>
<gene>
    <name evidence="1" type="ORF">OSB04_012077</name>
</gene>
<dbReference type="Proteomes" id="UP001172457">
    <property type="component" value="Chromosome 3"/>
</dbReference>
<accession>A0AA38TI99</accession>